<comment type="caution">
    <text evidence="2">The sequence shown here is derived from an EMBL/GenBank/DDBJ whole genome shotgun (WGS) entry which is preliminary data.</text>
</comment>
<keyword evidence="1" id="KW-0812">Transmembrane</keyword>
<sequence length="62" mass="6879">MSPAIAGFLGVAGFAGLAGWLIVRRKSVETPVKVMMFFGYFWLVAFSLLVLLAGAYYLREYL</sequence>
<keyword evidence="1" id="KW-1133">Transmembrane helix</keyword>
<evidence type="ECO:0000256" key="1">
    <source>
        <dbReference type="SAM" id="Phobius"/>
    </source>
</evidence>
<dbReference type="EMBL" id="LUUK01000196">
    <property type="protein sequence ID" value="OAI14895.1"/>
    <property type="molecule type" value="Genomic_DNA"/>
</dbReference>
<dbReference type="RefSeq" id="WP_064030790.1">
    <property type="nucleotide sequence ID" value="NZ_LUUK01000196.1"/>
</dbReference>
<keyword evidence="1" id="KW-0472">Membrane</keyword>
<organism evidence="2 3">
    <name type="scientific">Methylomonas koyamae</name>
    <dbReference type="NCBI Taxonomy" id="702114"/>
    <lineage>
        <taxon>Bacteria</taxon>
        <taxon>Pseudomonadati</taxon>
        <taxon>Pseudomonadota</taxon>
        <taxon>Gammaproteobacteria</taxon>
        <taxon>Methylococcales</taxon>
        <taxon>Methylococcaceae</taxon>
        <taxon>Methylomonas</taxon>
    </lineage>
</organism>
<feature type="transmembrane region" description="Helical" evidence="1">
    <location>
        <begin position="35"/>
        <end position="58"/>
    </location>
</feature>
<dbReference type="OrthoDB" id="5574418at2"/>
<keyword evidence="3" id="KW-1185">Reference proteome</keyword>
<dbReference type="STRING" id="702114.A1355_11490"/>
<proteinExistence type="predicted"/>
<reference evidence="3" key="1">
    <citation type="submission" date="2016-03" db="EMBL/GenBank/DDBJ databases">
        <authorList>
            <person name="Heylen K."/>
            <person name="De Vos P."/>
            <person name="Vekeman B."/>
        </authorList>
    </citation>
    <scope>NUCLEOTIDE SEQUENCE [LARGE SCALE GENOMIC DNA]</scope>
    <source>
        <strain evidence="3">R-45383</strain>
    </source>
</reference>
<dbReference type="Proteomes" id="UP000077628">
    <property type="component" value="Unassembled WGS sequence"/>
</dbReference>
<evidence type="ECO:0000313" key="3">
    <source>
        <dbReference type="Proteomes" id="UP000077628"/>
    </source>
</evidence>
<evidence type="ECO:0000313" key="2">
    <source>
        <dbReference type="EMBL" id="OAI14895.1"/>
    </source>
</evidence>
<accession>A0A177NAH7</accession>
<protein>
    <submittedName>
        <fullName evidence="2">Uncharacterized protein</fullName>
    </submittedName>
</protein>
<feature type="transmembrane region" description="Helical" evidence="1">
    <location>
        <begin position="6"/>
        <end position="23"/>
    </location>
</feature>
<gene>
    <name evidence="2" type="ORF">A1355_11490</name>
</gene>
<name>A0A177NAH7_9GAMM</name>
<dbReference type="AlphaFoldDB" id="A0A177NAH7"/>